<dbReference type="EMBL" id="JARAKH010000040">
    <property type="protein sequence ID" value="KAK8381650.1"/>
    <property type="molecule type" value="Genomic_DNA"/>
</dbReference>
<dbReference type="AlphaFoldDB" id="A0AAW0T209"/>
<comment type="caution">
    <text evidence="2">The sequence shown here is derived from an EMBL/GenBank/DDBJ whole genome shotgun (WGS) entry which is preliminary data.</text>
</comment>
<reference evidence="2 3" key="1">
    <citation type="submission" date="2023-03" db="EMBL/GenBank/DDBJ databases">
        <title>High-quality genome of Scylla paramamosain provides insights in environmental adaptation.</title>
        <authorList>
            <person name="Zhang L."/>
        </authorList>
    </citation>
    <scope>NUCLEOTIDE SEQUENCE [LARGE SCALE GENOMIC DNA]</scope>
    <source>
        <strain evidence="2">LZ_2023a</strain>
        <tissue evidence="2">Muscle</tissue>
    </source>
</reference>
<keyword evidence="3" id="KW-1185">Reference proteome</keyword>
<accession>A0AAW0T209</accession>
<organism evidence="2 3">
    <name type="scientific">Scylla paramamosain</name>
    <name type="common">Mud crab</name>
    <dbReference type="NCBI Taxonomy" id="85552"/>
    <lineage>
        <taxon>Eukaryota</taxon>
        <taxon>Metazoa</taxon>
        <taxon>Ecdysozoa</taxon>
        <taxon>Arthropoda</taxon>
        <taxon>Crustacea</taxon>
        <taxon>Multicrustacea</taxon>
        <taxon>Malacostraca</taxon>
        <taxon>Eumalacostraca</taxon>
        <taxon>Eucarida</taxon>
        <taxon>Decapoda</taxon>
        <taxon>Pleocyemata</taxon>
        <taxon>Brachyura</taxon>
        <taxon>Eubrachyura</taxon>
        <taxon>Portunoidea</taxon>
        <taxon>Portunidae</taxon>
        <taxon>Portuninae</taxon>
        <taxon>Scylla</taxon>
    </lineage>
</organism>
<feature type="region of interest" description="Disordered" evidence="1">
    <location>
        <begin position="1"/>
        <end position="57"/>
    </location>
</feature>
<sequence>MNKNGVEHTCEVGNPASSGSHSIEVEQNGGVEGPRRRTSQGDIPRGGGGRDSPRPGPIRVSILKWIATPGSAMGVAYPEMALTPIAQVAIAWRPGQHATFRIDDPHGNFPTTEGNTQGSRHEASSGWADCWAGCSGFGGDSTSSSVVAVVVLVPLSPASSDPQHITVLTLNNRGDSDF</sequence>
<protein>
    <submittedName>
        <fullName evidence="2">Uncharacterized protein</fullName>
    </submittedName>
</protein>
<feature type="compositionally biased region" description="Polar residues" evidence="1">
    <location>
        <begin position="109"/>
        <end position="118"/>
    </location>
</feature>
<feature type="compositionally biased region" description="Basic and acidic residues" evidence="1">
    <location>
        <begin position="1"/>
        <end position="10"/>
    </location>
</feature>
<evidence type="ECO:0000313" key="3">
    <source>
        <dbReference type="Proteomes" id="UP001487740"/>
    </source>
</evidence>
<gene>
    <name evidence="2" type="ORF">O3P69_018632</name>
</gene>
<evidence type="ECO:0000313" key="2">
    <source>
        <dbReference type="EMBL" id="KAK8381650.1"/>
    </source>
</evidence>
<name>A0AAW0T209_SCYPA</name>
<evidence type="ECO:0000256" key="1">
    <source>
        <dbReference type="SAM" id="MobiDB-lite"/>
    </source>
</evidence>
<proteinExistence type="predicted"/>
<feature type="region of interest" description="Disordered" evidence="1">
    <location>
        <begin position="101"/>
        <end position="121"/>
    </location>
</feature>
<dbReference type="Proteomes" id="UP001487740">
    <property type="component" value="Unassembled WGS sequence"/>
</dbReference>